<reference evidence="1 2" key="1">
    <citation type="submission" date="2016-04" db="EMBL/GenBank/DDBJ databases">
        <title>Genome sequence of Clostridium magnum DSM 2767.</title>
        <authorList>
            <person name="Poehlein A."/>
            <person name="Uhlig R."/>
            <person name="Fischer R."/>
            <person name="Bahl H."/>
            <person name="Daniel R."/>
        </authorList>
    </citation>
    <scope>NUCLEOTIDE SEQUENCE [LARGE SCALE GENOMIC DNA]</scope>
    <source>
        <strain evidence="1 2">DSM 2767</strain>
    </source>
</reference>
<gene>
    <name evidence="1" type="ORF">CLMAG_57660</name>
</gene>
<dbReference type="PATRIC" id="fig|1121326.3.peg.5826"/>
<evidence type="ECO:0000313" key="2">
    <source>
        <dbReference type="Proteomes" id="UP000076603"/>
    </source>
</evidence>
<name>A0A161YFL0_9CLOT</name>
<dbReference type="EMBL" id="LWAE01000013">
    <property type="protein sequence ID" value="KZL88862.1"/>
    <property type="molecule type" value="Genomic_DNA"/>
</dbReference>
<accession>A0A161YFL0</accession>
<organism evidence="1 2">
    <name type="scientific">Clostridium magnum DSM 2767</name>
    <dbReference type="NCBI Taxonomy" id="1121326"/>
    <lineage>
        <taxon>Bacteria</taxon>
        <taxon>Bacillati</taxon>
        <taxon>Bacillota</taxon>
        <taxon>Clostridia</taxon>
        <taxon>Eubacteriales</taxon>
        <taxon>Clostridiaceae</taxon>
        <taxon>Clostridium</taxon>
    </lineage>
</organism>
<proteinExistence type="predicted"/>
<dbReference type="Proteomes" id="UP000076603">
    <property type="component" value="Unassembled WGS sequence"/>
</dbReference>
<evidence type="ECO:0000313" key="1">
    <source>
        <dbReference type="EMBL" id="KZL88862.1"/>
    </source>
</evidence>
<protein>
    <submittedName>
        <fullName evidence="1">Uncharacterized protein</fullName>
    </submittedName>
</protein>
<keyword evidence="2" id="KW-1185">Reference proteome</keyword>
<comment type="caution">
    <text evidence="1">The sequence shown here is derived from an EMBL/GenBank/DDBJ whole genome shotgun (WGS) entry which is preliminary data.</text>
</comment>
<sequence length="182" mass="21116">MHLKEIGIEMEQDIQLLKAIAKTGLMVEKFLPMLGLNQTRLRQHLASGNVEKKGRFLIYGSATNVYTLTPRTKKRMQGDFLINLYKGDIGQLEHDYVLLRTYLYLSAEEKESWLTESRLQIDYPHSAKTTDAMYISNGKKIGVEIITSSYMAEDIEAKKEFIRYNCDDYIMLHTHKPIEYSL</sequence>
<dbReference type="AlphaFoldDB" id="A0A161YFL0"/>
<dbReference type="STRING" id="1121326.CLMAG_57660"/>